<keyword evidence="2" id="KW-0418">Kinase</keyword>
<comment type="caution">
    <text evidence="2">The sequence shown here is derived from an EMBL/GenBank/DDBJ whole genome shotgun (WGS) entry which is preliminary data.</text>
</comment>
<organism evidence="2 3">
    <name type="scientific">Cucumis melo var. makuwa</name>
    <name type="common">Oriental melon</name>
    <dbReference type="NCBI Taxonomy" id="1194695"/>
    <lineage>
        <taxon>Eukaryota</taxon>
        <taxon>Viridiplantae</taxon>
        <taxon>Streptophyta</taxon>
        <taxon>Embryophyta</taxon>
        <taxon>Tracheophyta</taxon>
        <taxon>Spermatophyta</taxon>
        <taxon>Magnoliopsida</taxon>
        <taxon>eudicotyledons</taxon>
        <taxon>Gunneridae</taxon>
        <taxon>Pentapetalae</taxon>
        <taxon>rosids</taxon>
        <taxon>fabids</taxon>
        <taxon>Cucurbitales</taxon>
        <taxon>Cucurbitaceae</taxon>
        <taxon>Benincaseae</taxon>
        <taxon>Cucumis</taxon>
    </lineage>
</organism>
<dbReference type="GO" id="GO:0016301">
    <property type="term" value="F:kinase activity"/>
    <property type="evidence" value="ECO:0007669"/>
    <property type="project" value="UniProtKB-KW"/>
</dbReference>
<dbReference type="AlphaFoldDB" id="A0A5A7SKX3"/>
<evidence type="ECO:0000313" key="3">
    <source>
        <dbReference type="Proteomes" id="UP000321393"/>
    </source>
</evidence>
<dbReference type="EMBL" id="SSTE01022899">
    <property type="protein sequence ID" value="KAA0031732.1"/>
    <property type="molecule type" value="Genomic_DNA"/>
</dbReference>
<sequence length="379" mass="42139">MKLASWPSISGQAPPGHLSSPPPGTSQFQVQELIQSLRSKGNYYWLRSGSLRVGVAIANIDILFPLRSTKGSFFHISERGSPRKFFAPPPPPETSKKEGELLLKSLRSKGNYSPPERRGELLLKSLRVGVALSFQADSVATLRPAREKNDTSPDVNLIGKRNENSLPRIGRESMKGEVSQGEDFVLTADKADKERIDPQGFKENGPWAESLMPLNFDSNLDNLDEERLIAHHIMEEVANTSLHPVEGAKRSDWKGAKVLVVSDIGSERSHSTELPDFQAFLSAIRYPPSPQSSSLEERLCYDRRNGGSKEEGDLGTDHRASLVAKGFTQTYGIDYLETFAPVAKLHKIPYSSFSQLQLRDLGHCISSMSKRPFFMETSW</sequence>
<protein>
    <submittedName>
        <fullName evidence="2">Cysteine-rich RLK (Receptor-like protein kinase) 8</fullName>
    </submittedName>
</protein>
<evidence type="ECO:0000256" key="1">
    <source>
        <dbReference type="SAM" id="MobiDB-lite"/>
    </source>
</evidence>
<dbReference type="Proteomes" id="UP000321393">
    <property type="component" value="Unassembled WGS sequence"/>
</dbReference>
<name>A0A5A7SKX3_CUCMM</name>
<dbReference type="OrthoDB" id="8048545at2759"/>
<proteinExistence type="predicted"/>
<gene>
    <name evidence="2" type="ORF">E6C27_scaffold43573G00030</name>
</gene>
<evidence type="ECO:0000313" key="2">
    <source>
        <dbReference type="EMBL" id="KAA0031732.1"/>
    </source>
</evidence>
<keyword evidence="2" id="KW-0808">Transferase</keyword>
<accession>A0A5A7SKX3</accession>
<feature type="region of interest" description="Disordered" evidence="1">
    <location>
        <begin position="1"/>
        <end position="26"/>
    </location>
</feature>
<reference evidence="2 3" key="1">
    <citation type="submission" date="2019-08" db="EMBL/GenBank/DDBJ databases">
        <title>Draft genome sequences of two oriental melons (Cucumis melo L. var makuwa).</title>
        <authorList>
            <person name="Kwon S.-Y."/>
        </authorList>
    </citation>
    <scope>NUCLEOTIDE SEQUENCE [LARGE SCALE GENOMIC DNA]</scope>
    <source>
        <strain evidence="3">cv. SW 3</strain>
        <tissue evidence="2">Leaf</tissue>
    </source>
</reference>